<feature type="binding site" evidence="4">
    <location>
        <position position="372"/>
    </location>
    <ligand>
        <name>AMP</name>
        <dbReference type="ChEBI" id="CHEBI:456215"/>
    </ligand>
</feature>
<protein>
    <recommendedName>
        <fullName evidence="7">PDEase domain-containing protein</fullName>
    </recommendedName>
</protein>
<dbReference type="PRINTS" id="PR00387">
    <property type="entry name" value="PDIESTERASE1"/>
</dbReference>
<gene>
    <name evidence="8" type="ORF">HYH03_009869</name>
</gene>
<keyword evidence="9" id="KW-1185">Reference proteome</keyword>
<evidence type="ECO:0000256" key="5">
    <source>
        <dbReference type="PIRSR" id="PIRSR623088-3"/>
    </source>
</evidence>
<sequence length="671" mass="71300">MFKDLASKGRTWVTDLAQGARGRAGGGGGFKPGAMPKSHGPMAGTLAAATHVDTHGDADADGRGGHGWDGPSALDASSEDLAALEAAAQALDLALMRTDTPAELLLSILDDMAHGRPPDLRDVALARGALLSHCDLYEPLHPGAAVRRAELESDVVDALMHQLGACKPPGAEEGAAGAQAAAARAASDVGPDVPPEDDCDAAAPCGSLREALQLLLAPRQPGRPLVAAQGGEGAVSESGSDEAEGGWEARGLGPVQPPLLDEVERVLSLADSWQYDTWRLAEVTHGHALSCLGFYLLQREGLVREFRLHPTRLTRLLLAMEAGYTAAPYHNSTHAADVLQTFHVLLHGAGLTGHYLDRLGLMAAYFAAMIHDFGHPGLTADFLVASSDPLAIRYNDRAPLENHHAAAFFGMLRRPGSDALAHLGGAERAAFRKTVVDLVMATDMKQHFALLSHFNTAHGLQPYNKDVGPWRLARRPRASRSGSLEPPTDGHRHTTDAGEGSMGGTPAPAFPSEQQPEPPAPRPADEAQRLVSLQIALKAADLGHLGEELEVHKRWVRVLEEEFFRQGDREQELGLPISPLFDRTKQGVSKSQVGFYDFIALPLVHALASAFPGAQPLLACYVSNYDHWRAQEGQPQPQQAQAQQAQHGPPASRAGSRKLELMAAAAEGAPA</sequence>
<dbReference type="Gene3D" id="1.10.1300.10">
    <property type="entry name" value="3'5'-cyclic nucleotide phosphodiesterase, catalytic domain"/>
    <property type="match status" value="1"/>
</dbReference>
<dbReference type="AlphaFoldDB" id="A0A835Y0A0"/>
<organism evidence="8 9">
    <name type="scientific">Edaphochlamys debaryana</name>
    <dbReference type="NCBI Taxonomy" id="47281"/>
    <lineage>
        <taxon>Eukaryota</taxon>
        <taxon>Viridiplantae</taxon>
        <taxon>Chlorophyta</taxon>
        <taxon>core chlorophytes</taxon>
        <taxon>Chlorophyceae</taxon>
        <taxon>CS clade</taxon>
        <taxon>Chlamydomonadales</taxon>
        <taxon>Chlamydomonadales incertae sedis</taxon>
        <taxon>Edaphochlamys</taxon>
    </lineage>
</organism>
<dbReference type="PROSITE" id="PS51845">
    <property type="entry name" value="PDEASE_I_2"/>
    <property type="match status" value="1"/>
</dbReference>
<dbReference type="InterPro" id="IPR023088">
    <property type="entry name" value="PDEase"/>
</dbReference>
<dbReference type="SMART" id="SM00471">
    <property type="entry name" value="HDc"/>
    <property type="match status" value="1"/>
</dbReference>
<feature type="active site" description="Proton donor" evidence="3">
    <location>
        <position position="330"/>
    </location>
</feature>
<dbReference type="InterPro" id="IPR003607">
    <property type="entry name" value="HD/PDEase_dom"/>
</dbReference>
<dbReference type="InterPro" id="IPR002073">
    <property type="entry name" value="PDEase_catalytic_dom"/>
</dbReference>
<dbReference type="Pfam" id="PF00233">
    <property type="entry name" value="PDEase_I"/>
    <property type="match status" value="1"/>
</dbReference>
<evidence type="ECO:0000256" key="2">
    <source>
        <dbReference type="ARBA" id="ARBA00022801"/>
    </source>
</evidence>
<feature type="compositionally biased region" description="Low complexity" evidence="6">
    <location>
        <begin position="506"/>
        <end position="515"/>
    </location>
</feature>
<name>A0A835Y0A0_9CHLO</name>
<evidence type="ECO:0000313" key="9">
    <source>
        <dbReference type="Proteomes" id="UP000612055"/>
    </source>
</evidence>
<evidence type="ECO:0000256" key="4">
    <source>
        <dbReference type="PIRSR" id="PIRSR623088-2"/>
    </source>
</evidence>
<dbReference type="GO" id="GO:0007165">
    <property type="term" value="P:signal transduction"/>
    <property type="evidence" value="ECO:0007669"/>
    <property type="project" value="InterPro"/>
</dbReference>
<feature type="binding site" evidence="4">
    <location>
        <position position="592"/>
    </location>
    <ligand>
        <name>AMP</name>
        <dbReference type="ChEBI" id="CHEBI:456215"/>
    </ligand>
</feature>
<feature type="binding site" evidence="5">
    <location>
        <position position="371"/>
    </location>
    <ligand>
        <name>Zn(2+)</name>
        <dbReference type="ChEBI" id="CHEBI:29105"/>
        <label>1</label>
    </ligand>
</feature>
<proteinExistence type="predicted"/>
<dbReference type="SUPFAM" id="SSF109604">
    <property type="entry name" value="HD-domain/PDEase-like"/>
    <property type="match status" value="1"/>
</dbReference>
<dbReference type="PANTHER" id="PTHR11347">
    <property type="entry name" value="CYCLIC NUCLEOTIDE PHOSPHODIESTERASE"/>
    <property type="match status" value="1"/>
</dbReference>
<feature type="domain" description="PDEase" evidence="7">
    <location>
        <begin position="255"/>
        <end position="635"/>
    </location>
</feature>
<dbReference type="GO" id="GO:0046872">
    <property type="term" value="F:metal ion binding"/>
    <property type="evidence" value="ECO:0007669"/>
    <property type="project" value="UniProtKB-KW"/>
</dbReference>
<evidence type="ECO:0000259" key="7">
    <source>
        <dbReference type="PROSITE" id="PS51845"/>
    </source>
</evidence>
<dbReference type="Proteomes" id="UP000612055">
    <property type="component" value="Unassembled WGS sequence"/>
</dbReference>
<reference evidence="8" key="1">
    <citation type="journal article" date="2020" name="bioRxiv">
        <title>Comparative genomics of Chlamydomonas.</title>
        <authorList>
            <person name="Craig R.J."/>
            <person name="Hasan A.R."/>
            <person name="Ness R.W."/>
            <person name="Keightley P.D."/>
        </authorList>
    </citation>
    <scope>NUCLEOTIDE SEQUENCE</scope>
    <source>
        <strain evidence="8">CCAP 11/70</strain>
    </source>
</reference>
<feature type="region of interest" description="Disordered" evidence="6">
    <location>
        <begin position="476"/>
        <end position="526"/>
    </location>
</feature>
<evidence type="ECO:0000256" key="3">
    <source>
        <dbReference type="PIRSR" id="PIRSR623088-1"/>
    </source>
</evidence>
<keyword evidence="2" id="KW-0378">Hydrolase</keyword>
<feature type="compositionally biased region" description="Low complexity" evidence="6">
    <location>
        <begin position="171"/>
        <end position="186"/>
    </location>
</feature>
<evidence type="ECO:0000256" key="6">
    <source>
        <dbReference type="SAM" id="MobiDB-lite"/>
    </source>
</evidence>
<dbReference type="CDD" id="cd00077">
    <property type="entry name" value="HDc"/>
    <property type="match status" value="1"/>
</dbReference>
<feature type="binding site" evidence="4">
    <location>
        <position position="541"/>
    </location>
    <ligand>
        <name>AMP</name>
        <dbReference type="ChEBI" id="CHEBI:456215"/>
    </ligand>
</feature>
<dbReference type="GO" id="GO:0004114">
    <property type="term" value="F:3',5'-cyclic-nucleotide phosphodiesterase activity"/>
    <property type="evidence" value="ECO:0007669"/>
    <property type="project" value="InterPro"/>
</dbReference>
<feature type="binding site" evidence="5">
    <location>
        <position position="372"/>
    </location>
    <ligand>
        <name>Zn(2+)</name>
        <dbReference type="ChEBI" id="CHEBI:29105"/>
        <label>1</label>
    </ligand>
</feature>
<feature type="region of interest" description="Disordered" evidence="6">
    <location>
        <begin position="631"/>
        <end position="657"/>
    </location>
</feature>
<feature type="region of interest" description="Disordered" evidence="6">
    <location>
        <begin position="170"/>
        <end position="194"/>
    </location>
</feature>
<dbReference type="InterPro" id="IPR036971">
    <property type="entry name" value="PDEase_catalytic_dom_sf"/>
</dbReference>
<feature type="binding site" evidence="5">
    <location>
        <position position="541"/>
    </location>
    <ligand>
        <name>Zn(2+)</name>
        <dbReference type="ChEBI" id="CHEBI:29105"/>
        <label>1</label>
    </ligand>
</feature>
<feature type="compositionally biased region" description="Low complexity" evidence="6">
    <location>
        <begin position="631"/>
        <end position="651"/>
    </location>
</feature>
<feature type="binding site" evidence="5">
    <location>
        <position position="372"/>
    </location>
    <ligand>
        <name>Zn(2+)</name>
        <dbReference type="ChEBI" id="CHEBI:29105"/>
        <label>2</label>
    </ligand>
</feature>
<comment type="caution">
    <text evidence="8">The sequence shown here is derived from an EMBL/GenBank/DDBJ whole genome shotgun (WGS) entry which is preliminary data.</text>
</comment>
<accession>A0A835Y0A0</accession>
<feature type="binding site" evidence="4">
    <location>
        <begin position="330"/>
        <end position="334"/>
    </location>
    <ligand>
        <name>AMP</name>
        <dbReference type="ChEBI" id="CHEBI:456215"/>
    </ligand>
</feature>
<feature type="region of interest" description="Disordered" evidence="6">
    <location>
        <begin position="226"/>
        <end position="254"/>
    </location>
</feature>
<evidence type="ECO:0000313" key="8">
    <source>
        <dbReference type="EMBL" id="KAG2491706.1"/>
    </source>
</evidence>
<dbReference type="OrthoDB" id="568146at2759"/>
<keyword evidence="1 5" id="KW-0479">Metal-binding</keyword>
<dbReference type="EMBL" id="JAEHOE010000050">
    <property type="protein sequence ID" value="KAG2491706.1"/>
    <property type="molecule type" value="Genomic_DNA"/>
</dbReference>
<evidence type="ECO:0000256" key="1">
    <source>
        <dbReference type="ARBA" id="ARBA00022723"/>
    </source>
</evidence>
<feature type="binding site" evidence="5">
    <location>
        <position position="334"/>
    </location>
    <ligand>
        <name>Zn(2+)</name>
        <dbReference type="ChEBI" id="CHEBI:29105"/>
        <label>1</label>
    </ligand>
</feature>